<organism evidence="1 2">
    <name type="scientific">Succinivibrio dextrinosolvens</name>
    <dbReference type="NCBI Taxonomy" id="83771"/>
    <lineage>
        <taxon>Bacteria</taxon>
        <taxon>Pseudomonadati</taxon>
        <taxon>Pseudomonadota</taxon>
        <taxon>Gammaproteobacteria</taxon>
        <taxon>Aeromonadales</taxon>
        <taxon>Succinivibrionaceae</taxon>
        <taxon>Succinivibrio</taxon>
    </lineage>
</organism>
<dbReference type="EMBL" id="FOSF01000014">
    <property type="protein sequence ID" value="SFK01423.1"/>
    <property type="molecule type" value="Genomic_DNA"/>
</dbReference>
<keyword evidence="2" id="KW-1185">Reference proteome</keyword>
<dbReference type="Proteomes" id="UP000243374">
    <property type="component" value="Unassembled WGS sequence"/>
</dbReference>
<evidence type="ECO:0000313" key="1">
    <source>
        <dbReference type="EMBL" id="SFK01423.1"/>
    </source>
</evidence>
<gene>
    <name evidence="1" type="ORF">SAMN04487865_101438</name>
</gene>
<sequence>MAYFEEFFDGEGSAVDNLNEFIEANPDIRIINTQYQVIIDNG</sequence>
<proteinExistence type="predicted"/>
<dbReference type="AlphaFoldDB" id="A0A662ZAA2"/>
<evidence type="ECO:0000313" key="2">
    <source>
        <dbReference type="Proteomes" id="UP000243374"/>
    </source>
</evidence>
<name>A0A662ZAA2_9GAMM</name>
<dbReference type="RefSeq" id="WP_256211099.1">
    <property type="nucleotide sequence ID" value="NZ_CP047056.1"/>
</dbReference>
<accession>A0A662ZAA2</accession>
<reference evidence="1 2" key="1">
    <citation type="submission" date="2016-10" db="EMBL/GenBank/DDBJ databases">
        <authorList>
            <person name="Varghese N."/>
            <person name="Submissions S."/>
        </authorList>
    </citation>
    <scope>NUCLEOTIDE SEQUENCE [LARGE SCALE GENOMIC DNA]</scope>
    <source>
        <strain evidence="1 2">22B</strain>
    </source>
</reference>
<protein>
    <submittedName>
        <fullName evidence="1">Uncharacterized protein</fullName>
    </submittedName>
</protein>